<dbReference type="PANTHER" id="PTHR22683:SF41">
    <property type="entry name" value="DNA TRANSLOCASE FTSK"/>
    <property type="match status" value="1"/>
</dbReference>
<dbReference type="PROSITE" id="PS50901">
    <property type="entry name" value="FTSK"/>
    <property type="match status" value="1"/>
</dbReference>
<name>A0A383EJT6_9ZZZZ</name>
<dbReference type="Gene3D" id="3.40.50.300">
    <property type="entry name" value="P-loop containing nucleotide triphosphate hydrolases"/>
    <property type="match status" value="1"/>
</dbReference>
<dbReference type="GO" id="GO:0005524">
    <property type="term" value="F:ATP binding"/>
    <property type="evidence" value="ECO:0007669"/>
    <property type="project" value="UniProtKB-KW"/>
</dbReference>
<keyword evidence="1" id="KW-0547">Nucleotide-binding</keyword>
<feature type="non-terminal residue" evidence="4">
    <location>
        <position position="230"/>
    </location>
</feature>
<evidence type="ECO:0000256" key="2">
    <source>
        <dbReference type="ARBA" id="ARBA00022840"/>
    </source>
</evidence>
<feature type="non-terminal residue" evidence="4">
    <location>
        <position position="1"/>
    </location>
</feature>
<sequence>DIPVALGKEVSGRPVVADLTKMPHLLIAGSTGSGKSVCINTIIASLCYHSSPNDLRFIMVDPKMVEMQIYNSLPHMLIPVVTEPKKVPGALKWLMAEVTRRYKIFAKVDVRNIAGFNAKILKDREEKSKADELDAEMTLQERGAIENLEVPRDEDIEIPETKLPYIVCIIDELADLMMIAKNDVETAIARIAQLARAAGIHLILATQRPSVNVITGIIKANLPCRIAFKV</sequence>
<dbReference type="GO" id="GO:0003677">
    <property type="term" value="F:DNA binding"/>
    <property type="evidence" value="ECO:0007669"/>
    <property type="project" value="InterPro"/>
</dbReference>
<dbReference type="EMBL" id="UINC01226610">
    <property type="protein sequence ID" value="SVE57172.1"/>
    <property type="molecule type" value="Genomic_DNA"/>
</dbReference>
<dbReference type="InterPro" id="IPR002543">
    <property type="entry name" value="FtsK_dom"/>
</dbReference>
<keyword evidence="2" id="KW-0067">ATP-binding</keyword>
<dbReference type="InterPro" id="IPR027417">
    <property type="entry name" value="P-loop_NTPase"/>
</dbReference>
<evidence type="ECO:0000259" key="3">
    <source>
        <dbReference type="PROSITE" id="PS50901"/>
    </source>
</evidence>
<protein>
    <recommendedName>
        <fullName evidence="3">FtsK domain-containing protein</fullName>
    </recommendedName>
</protein>
<dbReference type="AlphaFoldDB" id="A0A383EJT6"/>
<reference evidence="4" key="1">
    <citation type="submission" date="2018-05" db="EMBL/GenBank/DDBJ databases">
        <authorList>
            <person name="Lanie J.A."/>
            <person name="Ng W.-L."/>
            <person name="Kazmierczak K.M."/>
            <person name="Andrzejewski T.M."/>
            <person name="Davidsen T.M."/>
            <person name="Wayne K.J."/>
            <person name="Tettelin H."/>
            <person name="Glass J.I."/>
            <person name="Rusch D."/>
            <person name="Podicherti R."/>
            <person name="Tsui H.-C.T."/>
            <person name="Winkler M.E."/>
        </authorList>
    </citation>
    <scope>NUCLEOTIDE SEQUENCE</scope>
</reference>
<evidence type="ECO:0000313" key="4">
    <source>
        <dbReference type="EMBL" id="SVE57172.1"/>
    </source>
</evidence>
<gene>
    <name evidence="4" type="ORF">METZ01_LOCUS510026</name>
</gene>
<dbReference type="PANTHER" id="PTHR22683">
    <property type="entry name" value="SPORULATION PROTEIN RELATED"/>
    <property type="match status" value="1"/>
</dbReference>
<proteinExistence type="predicted"/>
<dbReference type="InterPro" id="IPR050206">
    <property type="entry name" value="FtsK/SpoIIIE/SftA"/>
</dbReference>
<feature type="domain" description="FtsK" evidence="3">
    <location>
        <begin position="12"/>
        <end position="230"/>
    </location>
</feature>
<dbReference type="SUPFAM" id="SSF52540">
    <property type="entry name" value="P-loop containing nucleoside triphosphate hydrolases"/>
    <property type="match status" value="1"/>
</dbReference>
<evidence type="ECO:0000256" key="1">
    <source>
        <dbReference type="ARBA" id="ARBA00022741"/>
    </source>
</evidence>
<organism evidence="4">
    <name type="scientific">marine metagenome</name>
    <dbReference type="NCBI Taxonomy" id="408172"/>
    <lineage>
        <taxon>unclassified sequences</taxon>
        <taxon>metagenomes</taxon>
        <taxon>ecological metagenomes</taxon>
    </lineage>
</organism>
<dbReference type="Pfam" id="PF01580">
    <property type="entry name" value="FtsK_SpoIIIE"/>
    <property type="match status" value="1"/>
</dbReference>
<accession>A0A383EJT6</accession>